<dbReference type="InterPro" id="IPR028082">
    <property type="entry name" value="Peripla_BP_I"/>
</dbReference>
<keyword evidence="5" id="KW-1185">Reference proteome</keyword>
<evidence type="ECO:0000256" key="1">
    <source>
        <dbReference type="ARBA" id="ARBA00010062"/>
    </source>
</evidence>
<organism evidence="4 5">
    <name type="scientific">Amycolatopsis thermophila</name>
    <dbReference type="NCBI Taxonomy" id="206084"/>
    <lineage>
        <taxon>Bacteria</taxon>
        <taxon>Bacillati</taxon>
        <taxon>Actinomycetota</taxon>
        <taxon>Actinomycetes</taxon>
        <taxon>Pseudonocardiales</taxon>
        <taxon>Pseudonocardiaceae</taxon>
        <taxon>Amycolatopsis</taxon>
    </lineage>
</organism>
<dbReference type="RefSeq" id="WP_306998108.1">
    <property type="nucleotide sequence ID" value="NZ_JAUSUT010000001.1"/>
</dbReference>
<proteinExistence type="inferred from homology"/>
<comment type="caution">
    <text evidence="4">The sequence shown here is derived from an EMBL/GenBank/DDBJ whole genome shotgun (WGS) entry which is preliminary data.</text>
</comment>
<dbReference type="PANTHER" id="PTHR30483">
    <property type="entry name" value="LEUCINE-SPECIFIC-BINDING PROTEIN"/>
    <property type="match status" value="1"/>
</dbReference>
<name>A0ABU0F5P7_9PSEU</name>
<dbReference type="InterPro" id="IPR028081">
    <property type="entry name" value="Leu-bd"/>
</dbReference>
<dbReference type="EMBL" id="JAUSUT010000001">
    <property type="protein sequence ID" value="MDQ0382703.1"/>
    <property type="molecule type" value="Genomic_DNA"/>
</dbReference>
<evidence type="ECO:0000313" key="4">
    <source>
        <dbReference type="EMBL" id="MDQ0382703.1"/>
    </source>
</evidence>
<dbReference type="Pfam" id="PF13458">
    <property type="entry name" value="Peripla_BP_6"/>
    <property type="match status" value="1"/>
</dbReference>
<accession>A0ABU0F5P7</accession>
<dbReference type="Gene3D" id="3.40.50.2300">
    <property type="match status" value="2"/>
</dbReference>
<protein>
    <submittedName>
        <fullName evidence="4">ABC-type branched-subunit amino acid transport system substrate-binding protein</fullName>
    </submittedName>
</protein>
<dbReference type="Proteomes" id="UP001229651">
    <property type="component" value="Unassembled WGS sequence"/>
</dbReference>
<evidence type="ECO:0000259" key="3">
    <source>
        <dbReference type="Pfam" id="PF13458"/>
    </source>
</evidence>
<dbReference type="InterPro" id="IPR051010">
    <property type="entry name" value="BCAA_transport"/>
</dbReference>
<evidence type="ECO:0000313" key="5">
    <source>
        <dbReference type="Proteomes" id="UP001229651"/>
    </source>
</evidence>
<sequence>MATKDGMPVDPPELRPFDLHPYRIGVINDFPGIAGDLADDWVRAMELAFDEAYASRRISRPVEIVRKELYGHPYQSAYSGQAVYRELVEKEHVLGVIGPMKTDDSLAVQSEVEKLHVPYISMCGSEHVGGPEVFVCQQGNLPDEPPVALDWLAAKGITTVALVAENNAIGYEYMDYFLDNAPQRGVEVVALSTSIAQADDLDHIAAEFERLKRSGAQCLAYWGLGHNNTKLNPALEKAGWEPEVKIMSSAFVTAAMGERWARALDGWAGLDQFDERNPHYQSLLDRYEKRYGKRPNNAMFPCGYDMARVMVEALARLKYMAPSAVTKGIERVRRLPAAAGAPGTYISFGPWERRGYRGDYLVVRRAENGKSILDETWVEKVHNRT</sequence>
<evidence type="ECO:0000256" key="2">
    <source>
        <dbReference type="ARBA" id="ARBA00022729"/>
    </source>
</evidence>
<dbReference type="SUPFAM" id="SSF53822">
    <property type="entry name" value="Periplasmic binding protein-like I"/>
    <property type="match status" value="1"/>
</dbReference>
<comment type="similarity">
    <text evidence="1">Belongs to the leucine-binding protein family.</text>
</comment>
<gene>
    <name evidence="4" type="ORF">FB470_006697</name>
</gene>
<dbReference type="PANTHER" id="PTHR30483:SF6">
    <property type="entry name" value="PERIPLASMIC BINDING PROTEIN OF ABC TRANSPORTER FOR NATURAL AMINO ACIDS"/>
    <property type="match status" value="1"/>
</dbReference>
<keyword evidence="2" id="KW-0732">Signal</keyword>
<reference evidence="4 5" key="1">
    <citation type="submission" date="2023-07" db="EMBL/GenBank/DDBJ databases">
        <title>Sequencing the genomes of 1000 actinobacteria strains.</title>
        <authorList>
            <person name="Klenk H.-P."/>
        </authorList>
    </citation>
    <scope>NUCLEOTIDE SEQUENCE [LARGE SCALE GENOMIC DNA]</scope>
    <source>
        <strain evidence="4 5">DSM 45805</strain>
    </source>
</reference>
<feature type="domain" description="Leucine-binding protein" evidence="3">
    <location>
        <begin position="21"/>
        <end position="343"/>
    </location>
</feature>